<evidence type="ECO:0000256" key="16">
    <source>
        <dbReference type="SAM" id="Phobius"/>
    </source>
</evidence>
<feature type="signal peptide" evidence="17">
    <location>
        <begin position="1"/>
        <end position="27"/>
    </location>
</feature>
<dbReference type="SUPFAM" id="SSF63501">
    <property type="entry name" value="Frizzled cysteine-rich domain"/>
    <property type="match status" value="1"/>
</dbReference>
<feature type="disulfide bond" evidence="14">
    <location>
        <begin position="149"/>
        <end position="190"/>
    </location>
</feature>
<dbReference type="PROSITE" id="PS51257">
    <property type="entry name" value="PROKAR_LIPOPROTEIN"/>
    <property type="match status" value="1"/>
</dbReference>
<dbReference type="CDD" id="cd07456">
    <property type="entry name" value="CRD_FZ5_like"/>
    <property type="match status" value="1"/>
</dbReference>
<keyword evidence="10 16" id="KW-0472">Membrane</keyword>
<feature type="transmembrane region" description="Helical" evidence="16">
    <location>
        <begin position="485"/>
        <end position="509"/>
    </location>
</feature>
<dbReference type="PROSITE" id="PS50261">
    <property type="entry name" value="G_PROTEIN_RECEP_F2_4"/>
    <property type="match status" value="1"/>
</dbReference>
<feature type="disulfide bond" evidence="14">
    <location>
        <begin position="85"/>
        <end position="131"/>
    </location>
</feature>
<feature type="transmembrane region" description="Helical" evidence="16">
    <location>
        <begin position="541"/>
        <end position="560"/>
    </location>
</feature>
<keyword evidence="3" id="KW-0217">Developmental protein</keyword>
<keyword evidence="12" id="KW-0675">Receptor</keyword>
<evidence type="ECO:0000256" key="17">
    <source>
        <dbReference type="SAM" id="SignalP"/>
    </source>
</evidence>
<evidence type="ECO:0000256" key="9">
    <source>
        <dbReference type="ARBA" id="ARBA00023040"/>
    </source>
</evidence>
<feature type="transmembrane region" description="Helical" evidence="16">
    <location>
        <begin position="277"/>
        <end position="299"/>
    </location>
</feature>
<evidence type="ECO:0000256" key="15">
    <source>
        <dbReference type="SAM" id="MobiDB-lite"/>
    </source>
</evidence>
<proteinExistence type="inferred from homology"/>
<dbReference type="EMBL" id="NIVC01000426">
    <property type="protein sequence ID" value="PAA83257.1"/>
    <property type="molecule type" value="Genomic_DNA"/>
</dbReference>
<evidence type="ECO:0000259" key="18">
    <source>
        <dbReference type="PROSITE" id="PS50038"/>
    </source>
</evidence>
<dbReference type="GO" id="GO:0004930">
    <property type="term" value="F:G protein-coupled receptor activity"/>
    <property type="evidence" value="ECO:0007669"/>
    <property type="project" value="UniProtKB-KW"/>
</dbReference>
<dbReference type="Proteomes" id="UP000215902">
    <property type="component" value="Unassembled WGS sequence"/>
</dbReference>
<dbReference type="OrthoDB" id="10053709at2759"/>
<evidence type="ECO:0000256" key="5">
    <source>
        <dbReference type="ARBA" id="ARBA00022687"/>
    </source>
</evidence>
<keyword evidence="6 16" id="KW-0812">Transmembrane</keyword>
<dbReference type="GO" id="GO:0017147">
    <property type="term" value="F:Wnt-protein binding"/>
    <property type="evidence" value="ECO:0007669"/>
    <property type="project" value="TreeGrafter"/>
</dbReference>
<keyword evidence="7 17" id="KW-0732">Signal</keyword>
<keyword evidence="13" id="KW-0807">Transducer</keyword>
<evidence type="ECO:0000256" key="3">
    <source>
        <dbReference type="ARBA" id="ARBA00022473"/>
    </source>
</evidence>
<evidence type="ECO:0000313" key="21">
    <source>
        <dbReference type="Proteomes" id="UP000215902"/>
    </source>
</evidence>
<feature type="disulfide bond" evidence="14">
    <location>
        <begin position="77"/>
        <end position="138"/>
    </location>
</feature>
<dbReference type="Pfam" id="PF01392">
    <property type="entry name" value="Fz"/>
    <property type="match status" value="1"/>
</dbReference>
<keyword evidence="8 16" id="KW-1133">Transmembrane helix</keyword>
<dbReference type="Pfam" id="PF01534">
    <property type="entry name" value="Frizzled"/>
    <property type="match status" value="1"/>
</dbReference>
<evidence type="ECO:0000256" key="2">
    <source>
        <dbReference type="ARBA" id="ARBA00008077"/>
    </source>
</evidence>
<dbReference type="InterPro" id="IPR015526">
    <property type="entry name" value="Frizzled/SFRP"/>
</dbReference>
<evidence type="ECO:0000256" key="4">
    <source>
        <dbReference type="ARBA" id="ARBA00022475"/>
    </source>
</evidence>
<dbReference type="SMART" id="SM00063">
    <property type="entry name" value="FRI"/>
    <property type="match status" value="1"/>
</dbReference>
<evidence type="ECO:0000256" key="7">
    <source>
        <dbReference type="ARBA" id="ARBA00022729"/>
    </source>
</evidence>
<dbReference type="PROSITE" id="PS50038">
    <property type="entry name" value="FZ"/>
    <property type="match status" value="1"/>
</dbReference>
<dbReference type="Gene3D" id="1.20.1070.10">
    <property type="entry name" value="Rhodopsin 7-helix transmembrane proteins"/>
    <property type="match status" value="1"/>
</dbReference>
<dbReference type="PANTHER" id="PTHR11309:SF126">
    <property type="entry name" value="FRIZZLED-2"/>
    <property type="match status" value="1"/>
</dbReference>
<feature type="transmembrane region" description="Helical" evidence="16">
    <location>
        <begin position="439"/>
        <end position="465"/>
    </location>
</feature>
<evidence type="ECO:0000313" key="20">
    <source>
        <dbReference type="EMBL" id="PAA83257.1"/>
    </source>
</evidence>
<gene>
    <name evidence="20" type="ORF">BOX15_Mlig027490g1</name>
</gene>
<feature type="disulfide bond" evidence="14">
    <location>
        <begin position="153"/>
        <end position="177"/>
    </location>
</feature>
<organism evidence="20 21">
    <name type="scientific">Macrostomum lignano</name>
    <dbReference type="NCBI Taxonomy" id="282301"/>
    <lineage>
        <taxon>Eukaryota</taxon>
        <taxon>Metazoa</taxon>
        <taxon>Spiralia</taxon>
        <taxon>Lophotrochozoa</taxon>
        <taxon>Platyhelminthes</taxon>
        <taxon>Rhabditophora</taxon>
        <taxon>Macrostomorpha</taxon>
        <taxon>Macrostomida</taxon>
        <taxon>Macrostomidae</taxon>
        <taxon>Macrostomum</taxon>
    </lineage>
</organism>
<dbReference type="CDD" id="cd15035">
    <property type="entry name" value="7tmF_FZD5_FZD8-like"/>
    <property type="match status" value="1"/>
</dbReference>
<dbReference type="GO" id="GO:0042813">
    <property type="term" value="F:Wnt receptor activity"/>
    <property type="evidence" value="ECO:0007669"/>
    <property type="project" value="TreeGrafter"/>
</dbReference>
<accession>A0A267GCT1</accession>
<evidence type="ECO:0008006" key="22">
    <source>
        <dbReference type="Google" id="ProtNLM"/>
    </source>
</evidence>
<dbReference type="InterPro" id="IPR017981">
    <property type="entry name" value="GPCR_2-like_7TM"/>
</dbReference>
<keyword evidence="21" id="KW-1185">Reference proteome</keyword>
<evidence type="ECO:0000256" key="14">
    <source>
        <dbReference type="PROSITE-ProRule" id="PRU00090"/>
    </source>
</evidence>
<dbReference type="PANTHER" id="PTHR11309">
    <property type="entry name" value="FRIZZLED"/>
    <property type="match status" value="1"/>
</dbReference>
<feature type="transmembrane region" description="Helical" evidence="16">
    <location>
        <begin position="401"/>
        <end position="419"/>
    </location>
</feature>
<evidence type="ECO:0000256" key="1">
    <source>
        <dbReference type="ARBA" id="ARBA00004651"/>
    </source>
</evidence>
<feature type="domain" description="G-protein coupled receptors family 2 profile 2" evidence="19">
    <location>
        <begin position="275"/>
        <end position="567"/>
    </location>
</feature>
<dbReference type="InterPro" id="IPR036790">
    <property type="entry name" value="Frizzled_dom_sf"/>
</dbReference>
<reference evidence="20 21" key="1">
    <citation type="submission" date="2017-06" db="EMBL/GenBank/DDBJ databases">
        <title>A platform for efficient transgenesis in Macrostomum lignano, a flatworm model organism for stem cell research.</title>
        <authorList>
            <person name="Berezikov E."/>
        </authorList>
    </citation>
    <scope>NUCLEOTIDE SEQUENCE [LARGE SCALE GENOMIC DNA]</scope>
    <source>
        <strain evidence="20">DV1</strain>
        <tissue evidence="20">Whole organism</tissue>
    </source>
</reference>
<evidence type="ECO:0000256" key="13">
    <source>
        <dbReference type="ARBA" id="ARBA00023224"/>
    </source>
</evidence>
<keyword evidence="5" id="KW-0879">Wnt signaling pathway</keyword>
<name>A0A267GCT1_9PLAT</name>
<dbReference type="Gene3D" id="1.10.2000.10">
    <property type="entry name" value="Frizzled cysteine-rich domain"/>
    <property type="match status" value="1"/>
</dbReference>
<feature type="transmembrane region" description="Helical" evidence="16">
    <location>
        <begin position="311"/>
        <end position="331"/>
    </location>
</feature>
<keyword evidence="9" id="KW-0297">G-protein coupled receptor</keyword>
<dbReference type="SMART" id="SM01330">
    <property type="entry name" value="Frizzled"/>
    <property type="match status" value="1"/>
</dbReference>
<dbReference type="GO" id="GO:0060070">
    <property type="term" value="P:canonical Wnt signaling pathway"/>
    <property type="evidence" value="ECO:0007669"/>
    <property type="project" value="TreeGrafter"/>
</dbReference>
<dbReference type="PRINTS" id="PR00489">
    <property type="entry name" value="FRIZZLED"/>
</dbReference>
<dbReference type="InterPro" id="IPR000539">
    <property type="entry name" value="Frizzled/Smoothened_7TM"/>
</dbReference>
<comment type="subcellular location">
    <subcellularLocation>
        <location evidence="1">Cell membrane</location>
        <topology evidence="1">Multi-pass membrane protein</topology>
    </subcellularLocation>
</comment>
<feature type="chain" id="PRO_5013374809" description="Frizzled-5" evidence="17">
    <location>
        <begin position="28"/>
        <end position="619"/>
    </location>
</feature>
<dbReference type="GO" id="GO:0035567">
    <property type="term" value="P:non-canonical Wnt signaling pathway"/>
    <property type="evidence" value="ECO:0007669"/>
    <property type="project" value="TreeGrafter"/>
</dbReference>
<dbReference type="FunFam" id="1.20.1070.10:FF:000262">
    <property type="entry name" value="Frizzled 2"/>
    <property type="match status" value="1"/>
</dbReference>
<feature type="domain" description="FZ" evidence="18">
    <location>
        <begin position="72"/>
        <end position="193"/>
    </location>
</feature>
<evidence type="ECO:0000256" key="12">
    <source>
        <dbReference type="ARBA" id="ARBA00023170"/>
    </source>
</evidence>
<feature type="disulfide bond" evidence="14">
    <location>
        <begin position="122"/>
        <end position="160"/>
    </location>
</feature>
<sequence>MHGSQVRRDPMSRQLLLLGLLLALVSACGSIERSSPPTRPLGLGYSDYPDGRTGHFGSSHIPIAGSLPSDMGSGKRCQPITIPVCQGIGYNYTFMPNHYNHETQAEAGISVHQFWPLIEIGCSQDLRFFLCSIYAPICIQNYDKHLPVCRSVCERARSGCAPLMRQYGFSWPEHMDCSRLPVFGDPDILCMDVNNTQQSSSKTPEPLSSDPTLPPADPDSPSSTFGIECDCKCRKPLVTLTEADQGYYNRVHTGGVDNCALPCEGAFFADRSQLATVWMGIWSILCAASSTLTVLTFLLDTRRFSYPERPIVMMSACYMMVSAGYILRLAVGRDAIACDGRLLRYGSTGPWLCTVVFLLTYLFGMASCVWWVMLCVAWFLAAGLKWGSEAIAKYSEVFHGIAWLLPIVQFILALTFSLVDGDPISGICSVGNTSLTALQVFVLAPMVTYLLLGSAFLLTGFVALFRIRSVIKQQACAKTYKLEKLMIRIGIFSILYTLPACVVIACHFYEAQLREAWLRGKTCRCLGQNQAPAPEPEYGVFMLRQFMQLAVGITSGVWVWSGKTLHTWRSFFYRLFCCQPRAMHSADPRPYYKFNVAPGHPPLPPLPPLPPMPGHMSQV</sequence>
<dbReference type="STRING" id="282301.A0A267GCT1"/>
<dbReference type="FunFam" id="1.10.2000.10:FF:000004">
    <property type="entry name" value="Frizzled class receptor 8a"/>
    <property type="match status" value="1"/>
</dbReference>
<feature type="region of interest" description="Disordered" evidence="15">
    <location>
        <begin position="196"/>
        <end position="221"/>
    </location>
</feature>
<protein>
    <recommendedName>
        <fullName evidence="22">Frizzled-5</fullName>
    </recommendedName>
</protein>
<evidence type="ECO:0000256" key="10">
    <source>
        <dbReference type="ARBA" id="ARBA00023136"/>
    </source>
</evidence>
<comment type="similarity">
    <text evidence="2">Belongs to the G-protein coupled receptor Fz/Smo family.</text>
</comment>
<dbReference type="GO" id="GO:0005886">
    <property type="term" value="C:plasma membrane"/>
    <property type="evidence" value="ECO:0007669"/>
    <property type="project" value="UniProtKB-SubCell"/>
</dbReference>
<keyword evidence="11 14" id="KW-1015">Disulfide bond</keyword>
<dbReference type="AlphaFoldDB" id="A0A267GCT1"/>
<keyword evidence="4" id="KW-1003">Cell membrane</keyword>
<comment type="caution">
    <text evidence="20">The sequence shown here is derived from an EMBL/GenBank/DDBJ whole genome shotgun (WGS) entry which is preliminary data.</text>
</comment>
<evidence type="ECO:0000256" key="8">
    <source>
        <dbReference type="ARBA" id="ARBA00022989"/>
    </source>
</evidence>
<feature type="transmembrane region" description="Helical" evidence="16">
    <location>
        <begin position="351"/>
        <end position="380"/>
    </location>
</feature>
<evidence type="ECO:0000256" key="6">
    <source>
        <dbReference type="ARBA" id="ARBA00022692"/>
    </source>
</evidence>
<evidence type="ECO:0000259" key="19">
    <source>
        <dbReference type="PROSITE" id="PS50261"/>
    </source>
</evidence>
<evidence type="ECO:0000256" key="11">
    <source>
        <dbReference type="ARBA" id="ARBA00023157"/>
    </source>
</evidence>
<dbReference type="InterPro" id="IPR020067">
    <property type="entry name" value="Frizzled_dom"/>
</dbReference>